<dbReference type="Proteomes" id="UP000183567">
    <property type="component" value="Unassembled WGS sequence"/>
</dbReference>
<keyword evidence="3" id="KW-1185">Reference proteome</keyword>
<dbReference type="AlphaFoldDB" id="A0A1J8Q8Z1"/>
<evidence type="ECO:0000313" key="3">
    <source>
        <dbReference type="Proteomes" id="UP000183567"/>
    </source>
</evidence>
<protein>
    <submittedName>
        <fullName evidence="2">Uncharacterized protein</fullName>
    </submittedName>
</protein>
<feature type="region of interest" description="Disordered" evidence="1">
    <location>
        <begin position="1"/>
        <end position="26"/>
    </location>
</feature>
<comment type="caution">
    <text evidence="2">The sequence shown here is derived from an EMBL/GenBank/DDBJ whole genome shotgun (WGS) entry which is preliminary data.</text>
</comment>
<name>A0A1J8Q8Z1_9AGAM</name>
<reference evidence="2 3" key="1">
    <citation type="submission" date="2016-03" db="EMBL/GenBank/DDBJ databases">
        <title>Comparative genomics of the ectomycorrhizal sister species Rhizopogon vinicolor and Rhizopogon vesiculosus (Basidiomycota: Boletales) reveals a divergence of the mating type B locus.</title>
        <authorList>
            <person name="Mujic A.B."/>
            <person name="Kuo A."/>
            <person name="Tritt A."/>
            <person name="Lipzen A."/>
            <person name="Chen C."/>
            <person name="Johnson J."/>
            <person name="Sharma A."/>
            <person name="Barry K."/>
            <person name="Grigoriev I.V."/>
            <person name="Spatafora J.W."/>
        </authorList>
    </citation>
    <scope>NUCLEOTIDE SEQUENCE [LARGE SCALE GENOMIC DNA]</scope>
    <source>
        <strain evidence="2 3">AM-OR11-056</strain>
    </source>
</reference>
<accession>A0A1J8Q8Z1</accession>
<evidence type="ECO:0000256" key="1">
    <source>
        <dbReference type="SAM" id="MobiDB-lite"/>
    </source>
</evidence>
<organism evidence="2 3">
    <name type="scientific">Rhizopogon vesiculosus</name>
    <dbReference type="NCBI Taxonomy" id="180088"/>
    <lineage>
        <taxon>Eukaryota</taxon>
        <taxon>Fungi</taxon>
        <taxon>Dikarya</taxon>
        <taxon>Basidiomycota</taxon>
        <taxon>Agaricomycotina</taxon>
        <taxon>Agaricomycetes</taxon>
        <taxon>Agaricomycetidae</taxon>
        <taxon>Boletales</taxon>
        <taxon>Suillineae</taxon>
        <taxon>Rhizopogonaceae</taxon>
        <taxon>Rhizopogon</taxon>
    </lineage>
</organism>
<proteinExistence type="predicted"/>
<dbReference type="EMBL" id="LVVM01001998">
    <property type="protein sequence ID" value="OJA17461.1"/>
    <property type="molecule type" value="Genomic_DNA"/>
</dbReference>
<sequence>MGTGRSGAAMGANRLMSLLSRSTRGM</sequence>
<evidence type="ECO:0000313" key="2">
    <source>
        <dbReference type="EMBL" id="OJA17461.1"/>
    </source>
</evidence>
<gene>
    <name evidence="2" type="ORF">AZE42_12586</name>
</gene>